<evidence type="ECO:0000259" key="3">
    <source>
        <dbReference type="Pfam" id="PF14016"/>
    </source>
</evidence>
<feature type="compositionally biased region" description="Low complexity" evidence="1">
    <location>
        <begin position="35"/>
        <end position="50"/>
    </location>
</feature>
<feature type="signal peptide" evidence="2">
    <location>
        <begin position="1"/>
        <end position="27"/>
    </location>
</feature>
<feature type="region of interest" description="Disordered" evidence="1">
    <location>
        <begin position="27"/>
        <end position="76"/>
    </location>
</feature>
<dbReference type="EMBL" id="JAINZZ010000072">
    <property type="protein sequence ID" value="MBY8882406.1"/>
    <property type="molecule type" value="Genomic_DNA"/>
</dbReference>
<dbReference type="Proteomes" id="UP000778578">
    <property type="component" value="Unassembled WGS sequence"/>
</dbReference>
<dbReference type="PROSITE" id="PS51257">
    <property type="entry name" value="PROKAR_LIPOPROTEIN"/>
    <property type="match status" value="1"/>
</dbReference>
<gene>
    <name evidence="4" type="ORF">K7862_32925</name>
</gene>
<evidence type="ECO:0000313" key="4">
    <source>
        <dbReference type="EMBL" id="MBY8882406.1"/>
    </source>
</evidence>
<comment type="caution">
    <text evidence="4">The sequence shown here is derived from an EMBL/GenBank/DDBJ whole genome shotgun (WGS) entry which is preliminary data.</text>
</comment>
<keyword evidence="2" id="KW-0732">Signal</keyword>
<feature type="domain" description="DUF4232" evidence="3">
    <location>
        <begin position="171"/>
        <end position="308"/>
    </location>
</feature>
<proteinExistence type="predicted"/>
<evidence type="ECO:0000256" key="2">
    <source>
        <dbReference type="SAM" id="SignalP"/>
    </source>
</evidence>
<sequence>MRRDLLVLSTAATFGALLLTACGSRQAASRPPADTPTASAGTSSCTTAATPDGPDGSTGRRASSAAVPAEQQEEAAADGVRLTGAIGCQAFEVTNTTDATATFTITFDVVSDAGAALSGARLTVASVPPGRTVRRAVEPDGPTGGAGGRRVRIVKVRSVPTAQAPSASGPCPASGVRLYADDGDAAMGLRVVGLHLGNCGTRPYTLGGYPRLALFDAAHRPVGSVAILHGGDAVATGTGADGPPRRLVLRPGQGAHAELVWRNTTGPDGAPVDAPYVQVVAEPGAAPVMVTPELDLGTTGRLAVGPWQSDTAARG</sequence>
<protein>
    <submittedName>
        <fullName evidence="4">DUF4232 domain-containing protein</fullName>
    </submittedName>
</protein>
<feature type="chain" id="PRO_5046977503" evidence="2">
    <location>
        <begin position="28"/>
        <end position="315"/>
    </location>
</feature>
<name>A0ABS7QHY9_9ACTN</name>
<evidence type="ECO:0000313" key="5">
    <source>
        <dbReference type="Proteomes" id="UP000778578"/>
    </source>
</evidence>
<accession>A0ABS7QHY9</accession>
<evidence type="ECO:0000256" key="1">
    <source>
        <dbReference type="SAM" id="MobiDB-lite"/>
    </source>
</evidence>
<dbReference type="InterPro" id="IPR025326">
    <property type="entry name" value="DUF4232"/>
</dbReference>
<reference evidence="4 5" key="1">
    <citation type="submission" date="2021-08" db="EMBL/GenBank/DDBJ databases">
        <title>WGS of actinomycetes from Thailand.</title>
        <authorList>
            <person name="Thawai C."/>
        </authorList>
    </citation>
    <scope>NUCLEOTIDE SEQUENCE [LARGE SCALE GENOMIC DNA]</scope>
    <source>
        <strain evidence="4 5">PLK6-54</strain>
    </source>
</reference>
<organism evidence="4 5">
    <name type="scientific">Actinacidiphila acidipaludis</name>
    <dbReference type="NCBI Taxonomy" id="2873382"/>
    <lineage>
        <taxon>Bacteria</taxon>
        <taxon>Bacillati</taxon>
        <taxon>Actinomycetota</taxon>
        <taxon>Actinomycetes</taxon>
        <taxon>Kitasatosporales</taxon>
        <taxon>Streptomycetaceae</taxon>
        <taxon>Actinacidiphila</taxon>
    </lineage>
</organism>
<dbReference type="Pfam" id="PF14016">
    <property type="entry name" value="DUF4232"/>
    <property type="match status" value="1"/>
</dbReference>
<dbReference type="RefSeq" id="WP_222968690.1">
    <property type="nucleotide sequence ID" value="NZ_JAINZZ010000072.1"/>
</dbReference>
<keyword evidence="5" id="KW-1185">Reference proteome</keyword>